<proteinExistence type="predicted"/>
<organism evidence="1 2">
    <name type="scientific">Actinoallomurus acaciae</name>
    <dbReference type="NCBI Taxonomy" id="502577"/>
    <lineage>
        <taxon>Bacteria</taxon>
        <taxon>Bacillati</taxon>
        <taxon>Actinomycetota</taxon>
        <taxon>Actinomycetes</taxon>
        <taxon>Streptosporangiales</taxon>
        <taxon>Thermomonosporaceae</taxon>
        <taxon>Actinoallomurus</taxon>
    </lineage>
</organism>
<gene>
    <name evidence="1" type="ORF">ACFFNX_08665</name>
</gene>
<name>A0ABV5YB57_9ACTN</name>
<keyword evidence="2" id="KW-1185">Reference proteome</keyword>
<evidence type="ECO:0008006" key="3">
    <source>
        <dbReference type="Google" id="ProtNLM"/>
    </source>
</evidence>
<sequence>MDGCVGDTAKGFGHLALPTMAGVIDDGFAERGGDPVDLGLFARVDVSATPQAVDVASALDVGPKTVERWITGRIPYRRHRWAIVDLVGVKECDFATRAQPAPPHRWLRPGRDEPHRWTLPHNVWRHVFRDAEQEIDILAYSGRSSSRTPADQDRK</sequence>
<evidence type="ECO:0000313" key="1">
    <source>
        <dbReference type="EMBL" id="MFB9832257.1"/>
    </source>
</evidence>
<comment type="caution">
    <text evidence="1">The sequence shown here is derived from an EMBL/GenBank/DDBJ whole genome shotgun (WGS) entry which is preliminary data.</text>
</comment>
<protein>
    <recommendedName>
        <fullName evidence="3">Helix-turn-helix domain-containing protein</fullName>
    </recommendedName>
</protein>
<dbReference type="RefSeq" id="WP_378197844.1">
    <property type="nucleotide sequence ID" value="NZ_JBHLZP010000043.1"/>
</dbReference>
<dbReference type="EMBL" id="JBHLZP010000043">
    <property type="protein sequence ID" value="MFB9832257.1"/>
    <property type="molecule type" value="Genomic_DNA"/>
</dbReference>
<accession>A0ABV5YB57</accession>
<evidence type="ECO:0000313" key="2">
    <source>
        <dbReference type="Proteomes" id="UP001589627"/>
    </source>
</evidence>
<dbReference type="Proteomes" id="UP001589627">
    <property type="component" value="Unassembled WGS sequence"/>
</dbReference>
<reference evidence="1 2" key="1">
    <citation type="submission" date="2024-09" db="EMBL/GenBank/DDBJ databases">
        <authorList>
            <person name="Sun Q."/>
            <person name="Mori K."/>
        </authorList>
    </citation>
    <scope>NUCLEOTIDE SEQUENCE [LARGE SCALE GENOMIC DNA]</scope>
    <source>
        <strain evidence="1 2">TBRC 0563</strain>
    </source>
</reference>